<dbReference type="Gene3D" id="3.90.190.20">
    <property type="entry name" value="Mur ligase, C-terminal domain"/>
    <property type="match status" value="1"/>
</dbReference>
<dbReference type="InterPro" id="IPR036565">
    <property type="entry name" value="Mur-like_cat_sf"/>
</dbReference>
<dbReference type="AlphaFoldDB" id="A0AAU9CT01"/>
<dbReference type="GO" id="GO:0071555">
    <property type="term" value="P:cell wall organization"/>
    <property type="evidence" value="ECO:0007669"/>
    <property type="project" value="UniProtKB-KW"/>
</dbReference>
<evidence type="ECO:0000256" key="8">
    <source>
        <dbReference type="ARBA" id="ARBA00023316"/>
    </source>
</evidence>
<dbReference type="InterPro" id="IPR004101">
    <property type="entry name" value="Mur_ligase_C"/>
</dbReference>
<dbReference type="EMBL" id="AP025314">
    <property type="protein sequence ID" value="BDD09579.1"/>
    <property type="molecule type" value="Genomic_DNA"/>
</dbReference>
<dbReference type="Gene3D" id="3.40.50.720">
    <property type="entry name" value="NAD(P)-binding Rossmann-like Domain"/>
    <property type="match status" value="1"/>
</dbReference>
<dbReference type="RefSeq" id="WP_338391175.1">
    <property type="nucleotide sequence ID" value="NZ_AP025314.1"/>
</dbReference>
<dbReference type="InterPro" id="IPR013221">
    <property type="entry name" value="Mur_ligase_cen"/>
</dbReference>
<keyword evidence="4" id="KW-0067">ATP-binding</keyword>
<evidence type="ECO:0000313" key="13">
    <source>
        <dbReference type="Proteomes" id="UP001348817"/>
    </source>
</evidence>
<dbReference type="InterPro" id="IPR036615">
    <property type="entry name" value="Mur_ligase_C_dom_sf"/>
</dbReference>
<sequence length="457" mass="51629">MPEKSYHNIHMIAIGGSAMHNLALALQKNGFNITGSDDKIYEPSRTRLAEAGILPETEGWDPSRISEDTDLVILGMHAKEGNPELEKARELGIKIMSMPEYVYEASKNKQRIVIGGSHGKTTITSMVMHVLQHVKKEFDYFVGAQVPDFDIMVRLSDAAVIVIEGDEYLSSAVDPVSKFLRYHHHIGVISGIAWDHANVFPEFENYLKQFEDFADQTPKAGTLIYNREDDHTKTIGEKNRDDVASIAYGTHPHRIRDGKAFLVTDFGEIEVQFFGAHNMSNLCAAKEICKQLCIVDLDFYEAIRSFRPAQRRLELLAENDTQSFYRDFAHAPSKVKASVSALKSLRPERNLLAILELHTFSSLQESFVKEYRNSLDPADIAVVFLDKEVVELKGNKAFSEQEIRVAFANSNIRVFYNADDLNRFLIEQEKENTDVVFMSSGNFGNLDINSWISKLAI</sequence>
<evidence type="ECO:0000256" key="6">
    <source>
        <dbReference type="ARBA" id="ARBA00022984"/>
    </source>
</evidence>
<feature type="domain" description="Mur ligase N-terminal catalytic" evidence="9">
    <location>
        <begin position="8"/>
        <end position="108"/>
    </location>
</feature>
<dbReference type="Pfam" id="PF01225">
    <property type="entry name" value="Mur_ligase"/>
    <property type="match status" value="1"/>
</dbReference>
<keyword evidence="13" id="KW-1185">Reference proteome</keyword>
<dbReference type="SUPFAM" id="SSF53244">
    <property type="entry name" value="MurD-like peptide ligases, peptide-binding domain"/>
    <property type="match status" value="1"/>
</dbReference>
<keyword evidence="8" id="KW-0961">Cell wall biogenesis/degradation</keyword>
<dbReference type="InterPro" id="IPR050061">
    <property type="entry name" value="MurCDEF_pg_biosynth"/>
</dbReference>
<evidence type="ECO:0000256" key="1">
    <source>
        <dbReference type="ARBA" id="ARBA00022598"/>
    </source>
</evidence>
<gene>
    <name evidence="12" type="ORF">FUAX_20110</name>
</gene>
<protein>
    <submittedName>
        <fullName evidence="12">Peptidoglycan synthetase</fullName>
    </submittedName>
</protein>
<evidence type="ECO:0000259" key="10">
    <source>
        <dbReference type="Pfam" id="PF02875"/>
    </source>
</evidence>
<dbReference type="GO" id="GO:0009252">
    <property type="term" value="P:peptidoglycan biosynthetic process"/>
    <property type="evidence" value="ECO:0007669"/>
    <property type="project" value="UniProtKB-KW"/>
</dbReference>
<dbReference type="GO" id="GO:0051301">
    <property type="term" value="P:cell division"/>
    <property type="evidence" value="ECO:0007669"/>
    <property type="project" value="UniProtKB-KW"/>
</dbReference>
<proteinExistence type="predicted"/>
<evidence type="ECO:0000259" key="11">
    <source>
        <dbReference type="Pfam" id="PF08245"/>
    </source>
</evidence>
<feature type="domain" description="Mur ligase C-terminal" evidence="10">
    <location>
        <begin position="311"/>
        <end position="440"/>
    </location>
</feature>
<dbReference type="SUPFAM" id="SSF53623">
    <property type="entry name" value="MurD-like peptide ligases, catalytic domain"/>
    <property type="match status" value="1"/>
</dbReference>
<evidence type="ECO:0000256" key="4">
    <source>
        <dbReference type="ARBA" id="ARBA00022840"/>
    </source>
</evidence>
<dbReference type="InterPro" id="IPR000713">
    <property type="entry name" value="Mur_ligase_N"/>
</dbReference>
<name>A0AAU9CT01_9BACT</name>
<dbReference type="Pfam" id="PF08245">
    <property type="entry name" value="Mur_ligase_M"/>
    <property type="match status" value="1"/>
</dbReference>
<dbReference type="Pfam" id="PF02875">
    <property type="entry name" value="Mur_ligase_C"/>
    <property type="match status" value="1"/>
</dbReference>
<evidence type="ECO:0000256" key="2">
    <source>
        <dbReference type="ARBA" id="ARBA00022618"/>
    </source>
</evidence>
<keyword evidence="3" id="KW-0547">Nucleotide-binding</keyword>
<reference evidence="12 13" key="1">
    <citation type="submission" date="2021-12" db="EMBL/GenBank/DDBJ databases">
        <title>Genome sequencing of bacteria with rrn-lacking chromosome and rrn-plasmid.</title>
        <authorList>
            <person name="Anda M."/>
            <person name="Iwasaki W."/>
        </authorList>
    </citation>
    <scope>NUCLEOTIDE SEQUENCE [LARGE SCALE GENOMIC DNA]</scope>
    <source>
        <strain evidence="12 13">DSM 100852</strain>
    </source>
</reference>
<evidence type="ECO:0000313" key="12">
    <source>
        <dbReference type="EMBL" id="BDD09579.1"/>
    </source>
</evidence>
<evidence type="ECO:0000256" key="3">
    <source>
        <dbReference type="ARBA" id="ARBA00022741"/>
    </source>
</evidence>
<organism evidence="12 13">
    <name type="scientific">Fulvitalea axinellae</name>
    <dbReference type="NCBI Taxonomy" id="1182444"/>
    <lineage>
        <taxon>Bacteria</taxon>
        <taxon>Pseudomonadati</taxon>
        <taxon>Bacteroidota</taxon>
        <taxon>Cytophagia</taxon>
        <taxon>Cytophagales</taxon>
        <taxon>Persicobacteraceae</taxon>
        <taxon>Fulvitalea</taxon>
    </lineage>
</organism>
<dbReference type="KEGG" id="fax:FUAX_20110"/>
<feature type="domain" description="Mur ligase central" evidence="11">
    <location>
        <begin position="114"/>
        <end position="285"/>
    </location>
</feature>
<keyword evidence="2" id="KW-0132">Cell division</keyword>
<dbReference type="PANTHER" id="PTHR43445">
    <property type="entry name" value="UDP-N-ACETYLMURAMATE--L-ALANINE LIGASE-RELATED"/>
    <property type="match status" value="1"/>
</dbReference>
<dbReference type="SUPFAM" id="SSF51984">
    <property type="entry name" value="MurCD N-terminal domain"/>
    <property type="match status" value="1"/>
</dbReference>
<keyword evidence="5" id="KW-0133">Cell shape</keyword>
<dbReference type="GO" id="GO:0016881">
    <property type="term" value="F:acid-amino acid ligase activity"/>
    <property type="evidence" value="ECO:0007669"/>
    <property type="project" value="InterPro"/>
</dbReference>
<keyword evidence="6" id="KW-0573">Peptidoglycan synthesis</keyword>
<evidence type="ECO:0000256" key="5">
    <source>
        <dbReference type="ARBA" id="ARBA00022960"/>
    </source>
</evidence>
<keyword evidence="1" id="KW-0436">Ligase</keyword>
<dbReference type="Gene3D" id="3.40.1190.10">
    <property type="entry name" value="Mur-like, catalytic domain"/>
    <property type="match status" value="1"/>
</dbReference>
<dbReference type="PANTHER" id="PTHR43445:SF5">
    <property type="entry name" value="UDP-N-ACETYLMURAMATE--L-ALANYL-GAMMA-D-GLUTAMYL-MESO-2,6-DIAMINOHEPTANDIOATE LIGASE"/>
    <property type="match status" value="1"/>
</dbReference>
<dbReference type="Proteomes" id="UP001348817">
    <property type="component" value="Chromosome"/>
</dbReference>
<evidence type="ECO:0000259" key="9">
    <source>
        <dbReference type="Pfam" id="PF01225"/>
    </source>
</evidence>
<dbReference type="GO" id="GO:0008360">
    <property type="term" value="P:regulation of cell shape"/>
    <property type="evidence" value="ECO:0007669"/>
    <property type="project" value="UniProtKB-KW"/>
</dbReference>
<evidence type="ECO:0000256" key="7">
    <source>
        <dbReference type="ARBA" id="ARBA00023306"/>
    </source>
</evidence>
<keyword evidence="7" id="KW-0131">Cell cycle</keyword>
<accession>A0AAU9CT01</accession>
<dbReference type="GO" id="GO:0005524">
    <property type="term" value="F:ATP binding"/>
    <property type="evidence" value="ECO:0007669"/>
    <property type="project" value="UniProtKB-KW"/>
</dbReference>